<accession>A0A9D4G4I5</accession>
<evidence type="ECO:0000313" key="3">
    <source>
        <dbReference type="Proteomes" id="UP000828390"/>
    </source>
</evidence>
<reference evidence="2" key="1">
    <citation type="journal article" date="2019" name="bioRxiv">
        <title>The Genome of the Zebra Mussel, Dreissena polymorpha: A Resource for Invasive Species Research.</title>
        <authorList>
            <person name="McCartney M.A."/>
            <person name="Auch B."/>
            <person name="Kono T."/>
            <person name="Mallez S."/>
            <person name="Zhang Y."/>
            <person name="Obille A."/>
            <person name="Becker A."/>
            <person name="Abrahante J.E."/>
            <person name="Garbe J."/>
            <person name="Badalamenti J.P."/>
            <person name="Herman A."/>
            <person name="Mangelson H."/>
            <person name="Liachko I."/>
            <person name="Sullivan S."/>
            <person name="Sone E.D."/>
            <person name="Koren S."/>
            <person name="Silverstein K.A.T."/>
            <person name="Beckman K.B."/>
            <person name="Gohl D.M."/>
        </authorList>
    </citation>
    <scope>NUCLEOTIDE SEQUENCE</scope>
    <source>
        <strain evidence="2">Duluth1</strain>
        <tissue evidence="2">Whole animal</tissue>
    </source>
</reference>
<feature type="region of interest" description="Disordered" evidence="1">
    <location>
        <begin position="80"/>
        <end position="100"/>
    </location>
</feature>
<proteinExistence type="predicted"/>
<organism evidence="2 3">
    <name type="scientific">Dreissena polymorpha</name>
    <name type="common">Zebra mussel</name>
    <name type="synonym">Mytilus polymorpha</name>
    <dbReference type="NCBI Taxonomy" id="45954"/>
    <lineage>
        <taxon>Eukaryota</taxon>
        <taxon>Metazoa</taxon>
        <taxon>Spiralia</taxon>
        <taxon>Lophotrochozoa</taxon>
        <taxon>Mollusca</taxon>
        <taxon>Bivalvia</taxon>
        <taxon>Autobranchia</taxon>
        <taxon>Heteroconchia</taxon>
        <taxon>Euheterodonta</taxon>
        <taxon>Imparidentia</taxon>
        <taxon>Neoheterodontei</taxon>
        <taxon>Myida</taxon>
        <taxon>Dreissenoidea</taxon>
        <taxon>Dreissenidae</taxon>
        <taxon>Dreissena</taxon>
    </lineage>
</organism>
<protein>
    <submittedName>
        <fullName evidence="2">Uncharacterized protein</fullName>
    </submittedName>
</protein>
<dbReference type="AlphaFoldDB" id="A0A9D4G4I5"/>
<gene>
    <name evidence="2" type="ORF">DPMN_137048</name>
</gene>
<comment type="caution">
    <text evidence="2">The sequence shown here is derived from an EMBL/GenBank/DDBJ whole genome shotgun (WGS) entry which is preliminary data.</text>
</comment>
<keyword evidence="3" id="KW-1185">Reference proteome</keyword>
<sequence>MQPTFRALSRSQKSAVIVVLSLFTERWAMQPTFRSLSRSQNSAVIVIVVFFCSQSGWQCSLHFGHTRRVRDRLCKSSLPCEQPINGEQEDIAQPHSHAHL</sequence>
<evidence type="ECO:0000313" key="2">
    <source>
        <dbReference type="EMBL" id="KAH3808691.1"/>
    </source>
</evidence>
<name>A0A9D4G4I5_DREPO</name>
<reference evidence="2" key="2">
    <citation type="submission" date="2020-11" db="EMBL/GenBank/DDBJ databases">
        <authorList>
            <person name="McCartney M.A."/>
            <person name="Auch B."/>
            <person name="Kono T."/>
            <person name="Mallez S."/>
            <person name="Becker A."/>
            <person name="Gohl D.M."/>
            <person name="Silverstein K.A.T."/>
            <person name="Koren S."/>
            <person name="Bechman K.B."/>
            <person name="Herman A."/>
            <person name="Abrahante J.E."/>
            <person name="Garbe J."/>
        </authorList>
    </citation>
    <scope>NUCLEOTIDE SEQUENCE</scope>
    <source>
        <strain evidence="2">Duluth1</strain>
        <tissue evidence="2">Whole animal</tissue>
    </source>
</reference>
<evidence type="ECO:0000256" key="1">
    <source>
        <dbReference type="SAM" id="MobiDB-lite"/>
    </source>
</evidence>
<dbReference type="Proteomes" id="UP000828390">
    <property type="component" value="Unassembled WGS sequence"/>
</dbReference>
<dbReference type="EMBL" id="JAIWYP010000006">
    <property type="protein sequence ID" value="KAH3808691.1"/>
    <property type="molecule type" value="Genomic_DNA"/>
</dbReference>